<feature type="region of interest" description="Disordered" evidence="1">
    <location>
        <begin position="1"/>
        <end position="118"/>
    </location>
</feature>
<feature type="region of interest" description="Disordered" evidence="1">
    <location>
        <begin position="546"/>
        <end position="772"/>
    </location>
</feature>
<feature type="compositionally biased region" description="Acidic residues" evidence="1">
    <location>
        <begin position="100"/>
        <end position="116"/>
    </location>
</feature>
<dbReference type="OrthoDB" id="3439669at2759"/>
<evidence type="ECO:0000313" key="3">
    <source>
        <dbReference type="Proteomes" id="UP000243081"/>
    </source>
</evidence>
<feature type="compositionally biased region" description="Polar residues" evidence="1">
    <location>
        <begin position="723"/>
        <end position="732"/>
    </location>
</feature>
<evidence type="ECO:0000313" key="2">
    <source>
        <dbReference type="EMBL" id="OAQ96707.1"/>
    </source>
</evidence>
<accession>A0A179I223</accession>
<dbReference type="AlphaFoldDB" id="A0A179I223"/>
<feature type="compositionally biased region" description="Acidic residues" evidence="1">
    <location>
        <begin position="650"/>
        <end position="683"/>
    </location>
</feature>
<feature type="compositionally biased region" description="Acidic residues" evidence="1">
    <location>
        <begin position="26"/>
        <end position="37"/>
    </location>
</feature>
<feature type="compositionally biased region" description="Basic and acidic residues" evidence="1">
    <location>
        <begin position="546"/>
        <end position="560"/>
    </location>
</feature>
<feature type="compositionally biased region" description="Acidic residues" evidence="1">
    <location>
        <begin position="1"/>
        <end position="10"/>
    </location>
</feature>
<sequence length="772" mass="85820">MADPAQDDPAENPVPALNDNDTQENNADDDASEEETYTDAVNDNDTQENDADAGASQGDSHTGAVTDEIVPPSDPSRAQGGSQPGDEPGDGPDSSSSNDDSNDSDDDGDSDCDSQPDVEFREPCKKICEPHFANRREAAFRRKREIRRLRAHLESALMRGRNLRRRLLEAKLQLRERRRSGRTRPTKAAATWPEVLARKLLGGSREPHEKIYKLACNEENSSYKYLYPGLQLREASEGEMEEYRARPRWMASNSARTAPTHSNGLPSGRNICSDLGSKVIGIILRHLLVFEGRPVHCVSRLDPHCDMGFGVALQAGIAALDELGTGLTLLHRFHIGNGSFSLTHEMPPHVLLAPLAGRFAEGIGNRLQRIQRIGLFWIGNQDVCHIKSERGKYTSRRTQALSFFPQAIRAKHIELYFRESDPWYMRRKHEPRGMINYHKEHTINQPDMRLLRDMNTVQGITNIRCLRGVFSVRLYDYDQYDKKGQKKVCIRNHNFVRYVNEETTSAKPPQKERLAEFENLGPLVASQPSLADFEYVKNAITLVKEETGYRQEGEPGHETADDSDGLTPGFNGNNGADDDDDDSDDDGHYRSGAHQRSRSSNGLTPGFNGNNGADEDDDTRNDTGEYPRAAKRRRGYTNGAASTQVRVIEVEDDDDAIMDDAPLEEDQGDDEMSDGEQNGDVDSDTVMSDASQGEDDSDGDESGNHGVLLRSSPHTAAARGRRSGTSSMFSWENDSDDEPMGGDGPADAESDDNESDDDDDDDDEKDEKKDQE</sequence>
<organism evidence="2 3">
    <name type="scientific">Cordyceps confragosa</name>
    <name type="common">Lecanicillium lecanii</name>
    <dbReference type="NCBI Taxonomy" id="2714763"/>
    <lineage>
        <taxon>Eukaryota</taxon>
        <taxon>Fungi</taxon>
        <taxon>Dikarya</taxon>
        <taxon>Ascomycota</taxon>
        <taxon>Pezizomycotina</taxon>
        <taxon>Sordariomycetes</taxon>
        <taxon>Hypocreomycetidae</taxon>
        <taxon>Hypocreales</taxon>
        <taxon>Cordycipitaceae</taxon>
        <taxon>Akanthomyces</taxon>
    </lineage>
</organism>
<feature type="compositionally biased region" description="Low complexity" evidence="1">
    <location>
        <begin position="80"/>
        <end position="99"/>
    </location>
</feature>
<keyword evidence="3" id="KW-1185">Reference proteome</keyword>
<feature type="compositionally biased region" description="Acidic residues" evidence="1">
    <location>
        <begin position="576"/>
        <end position="585"/>
    </location>
</feature>
<name>A0A179I223_CORDF</name>
<evidence type="ECO:0000256" key="1">
    <source>
        <dbReference type="SAM" id="MobiDB-lite"/>
    </source>
</evidence>
<dbReference type="EMBL" id="LUKN01003976">
    <property type="protein sequence ID" value="OAQ96707.1"/>
    <property type="molecule type" value="Genomic_DNA"/>
</dbReference>
<reference evidence="2 3" key="1">
    <citation type="submission" date="2016-03" db="EMBL/GenBank/DDBJ databases">
        <title>Fine-scale spatial genetic structure of a fungal parasite of coffee scale insects.</title>
        <authorList>
            <person name="Jackson D."/>
            <person name="Zemenick K.A."/>
            <person name="Malloure B."/>
            <person name="Quandt C.A."/>
            <person name="James T.Y."/>
        </authorList>
    </citation>
    <scope>NUCLEOTIDE SEQUENCE [LARGE SCALE GENOMIC DNA]</scope>
    <source>
        <strain evidence="2 3">UM487</strain>
    </source>
</reference>
<comment type="caution">
    <text evidence="2">The sequence shown here is derived from an EMBL/GenBank/DDBJ whole genome shotgun (WGS) entry which is preliminary data.</text>
</comment>
<feature type="compositionally biased region" description="Acidic residues" evidence="1">
    <location>
        <begin position="692"/>
        <end position="701"/>
    </location>
</feature>
<protein>
    <submittedName>
        <fullName evidence="2">Uncharacterized protein</fullName>
    </submittedName>
</protein>
<gene>
    <name evidence="2" type="ORF">LLEC1_01782</name>
</gene>
<feature type="compositionally biased region" description="Acidic residues" evidence="1">
    <location>
        <begin position="733"/>
        <end position="765"/>
    </location>
</feature>
<feature type="compositionally biased region" description="Polar residues" evidence="1">
    <location>
        <begin position="598"/>
        <end position="611"/>
    </location>
</feature>
<dbReference type="Proteomes" id="UP000243081">
    <property type="component" value="Unassembled WGS sequence"/>
</dbReference>
<dbReference type="OMA" id="LWMGSQR"/>
<proteinExistence type="predicted"/>